<gene>
    <name evidence="9" type="ORF">AB0L16_32380</name>
</gene>
<feature type="transmembrane region" description="Helical" evidence="7">
    <location>
        <begin position="134"/>
        <end position="152"/>
    </location>
</feature>
<feature type="transmembrane region" description="Helical" evidence="7">
    <location>
        <begin position="254"/>
        <end position="271"/>
    </location>
</feature>
<feature type="transmembrane region" description="Helical" evidence="7">
    <location>
        <begin position="377"/>
        <end position="396"/>
    </location>
</feature>
<evidence type="ECO:0000256" key="4">
    <source>
        <dbReference type="ARBA" id="ARBA00022692"/>
    </source>
</evidence>
<dbReference type="PROSITE" id="PS50850">
    <property type="entry name" value="MFS"/>
    <property type="match status" value="1"/>
</dbReference>
<dbReference type="InterPro" id="IPR050171">
    <property type="entry name" value="MFS_Transporters"/>
</dbReference>
<feature type="transmembrane region" description="Helical" evidence="7">
    <location>
        <begin position="12"/>
        <end position="34"/>
    </location>
</feature>
<keyword evidence="4 7" id="KW-0812">Transmembrane</keyword>
<keyword evidence="5 7" id="KW-1133">Transmembrane helix</keyword>
<evidence type="ECO:0000313" key="9">
    <source>
        <dbReference type="EMBL" id="MEV5511060.1"/>
    </source>
</evidence>
<evidence type="ECO:0000259" key="8">
    <source>
        <dbReference type="PROSITE" id="PS50850"/>
    </source>
</evidence>
<feature type="transmembrane region" description="Helical" evidence="7">
    <location>
        <begin position="40"/>
        <end position="63"/>
    </location>
</feature>
<feature type="transmembrane region" description="Helical" evidence="7">
    <location>
        <begin position="283"/>
        <end position="303"/>
    </location>
</feature>
<evidence type="ECO:0000256" key="7">
    <source>
        <dbReference type="SAM" id="Phobius"/>
    </source>
</evidence>
<keyword evidence="2" id="KW-0813">Transport</keyword>
<keyword evidence="3" id="KW-1003">Cell membrane</keyword>
<protein>
    <submittedName>
        <fullName evidence="9">MFS transporter</fullName>
    </submittedName>
</protein>
<evidence type="ECO:0000256" key="5">
    <source>
        <dbReference type="ARBA" id="ARBA00022989"/>
    </source>
</evidence>
<feature type="transmembrane region" description="Helical" evidence="7">
    <location>
        <begin position="75"/>
        <end position="93"/>
    </location>
</feature>
<dbReference type="InterPro" id="IPR011701">
    <property type="entry name" value="MFS"/>
</dbReference>
<sequence length="428" mass="44150">MTTAMGAALRRIQLGNALSAFGNGFTVPFLFVYVSQVRGLGASTAGVVLATFAVAALVVLPFIGRVIDRRGPLPVAVAGTVSAAIGSMGLGLADTKELVVAAAAALGAGIAVVQPSLATMIVWCSTTATRSRAFAMQFFLNNLGLGVGGLLGGQLVDTSNAGSFVRLFAIEAVMFLVLGATVATVRLPKAPKVEDAIPSDRSAGGGWRALVADRAMVQLLVLGFVMFFACYGQFESGLAAFAVDVTRISPATLGMALAANTAAIVLAQFVMLKLVERRRRSRVIATVGLIWTAAWLAAGFSGLVPGAHALATTLLISTYALFGLGESMLSPTMAPLVADLAPTRLVGQYNSAFALVKQLALAAGPAAGGMMAGAGMYAAYIVLLIFCSLGITVLALRLGRRLTPAQENPLRHTVVQRRVPSDRELVAA</sequence>
<accession>A0ABV3KB46</accession>
<feature type="domain" description="Major facilitator superfamily (MFS) profile" evidence="8">
    <location>
        <begin position="8"/>
        <end position="402"/>
    </location>
</feature>
<dbReference type="PANTHER" id="PTHR23517:SF2">
    <property type="entry name" value="MULTIDRUG RESISTANCE PROTEIN MDTH"/>
    <property type="match status" value="1"/>
</dbReference>
<comment type="subcellular location">
    <subcellularLocation>
        <location evidence="1">Cell membrane</location>
        <topology evidence="1">Multi-pass membrane protein</topology>
    </subcellularLocation>
</comment>
<feature type="transmembrane region" description="Helical" evidence="7">
    <location>
        <begin position="99"/>
        <end position="122"/>
    </location>
</feature>
<dbReference type="SUPFAM" id="SSF103473">
    <property type="entry name" value="MFS general substrate transporter"/>
    <property type="match status" value="1"/>
</dbReference>
<dbReference type="Pfam" id="PF07690">
    <property type="entry name" value="MFS_1"/>
    <property type="match status" value="2"/>
</dbReference>
<feature type="transmembrane region" description="Helical" evidence="7">
    <location>
        <begin position="164"/>
        <end position="185"/>
    </location>
</feature>
<comment type="caution">
    <text evidence="9">The sequence shown here is derived from an EMBL/GenBank/DDBJ whole genome shotgun (WGS) entry which is preliminary data.</text>
</comment>
<dbReference type="Proteomes" id="UP001552594">
    <property type="component" value="Unassembled WGS sequence"/>
</dbReference>
<evidence type="ECO:0000313" key="10">
    <source>
        <dbReference type="Proteomes" id="UP001552594"/>
    </source>
</evidence>
<dbReference type="PANTHER" id="PTHR23517">
    <property type="entry name" value="RESISTANCE PROTEIN MDTM, PUTATIVE-RELATED-RELATED"/>
    <property type="match status" value="1"/>
</dbReference>
<dbReference type="Gene3D" id="1.20.1250.20">
    <property type="entry name" value="MFS general substrate transporter like domains"/>
    <property type="match status" value="1"/>
</dbReference>
<organism evidence="9 10">
    <name type="scientific">Streptomyces orinoci</name>
    <name type="common">Streptoverticillium orinoci</name>
    <dbReference type="NCBI Taxonomy" id="67339"/>
    <lineage>
        <taxon>Bacteria</taxon>
        <taxon>Bacillati</taxon>
        <taxon>Actinomycetota</taxon>
        <taxon>Actinomycetes</taxon>
        <taxon>Kitasatosporales</taxon>
        <taxon>Streptomycetaceae</taxon>
        <taxon>Streptomyces</taxon>
    </lineage>
</organism>
<name>A0ABV3KB46_STRON</name>
<feature type="transmembrane region" description="Helical" evidence="7">
    <location>
        <begin position="215"/>
        <end position="234"/>
    </location>
</feature>
<keyword evidence="10" id="KW-1185">Reference proteome</keyword>
<evidence type="ECO:0000256" key="1">
    <source>
        <dbReference type="ARBA" id="ARBA00004651"/>
    </source>
</evidence>
<dbReference type="InterPro" id="IPR036259">
    <property type="entry name" value="MFS_trans_sf"/>
</dbReference>
<dbReference type="RefSeq" id="WP_109282042.1">
    <property type="nucleotide sequence ID" value="NZ_JBFAUK010000048.1"/>
</dbReference>
<evidence type="ECO:0000256" key="6">
    <source>
        <dbReference type="ARBA" id="ARBA00023136"/>
    </source>
</evidence>
<evidence type="ECO:0000256" key="2">
    <source>
        <dbReference type="ARBA" id="ARBA00022448"/>
    </source>
</evidence>
<reference evidence="9 10" key="1">
    <citation type="submission" date="2024-06" db="EMBL/GenBank/DDBJ databases">
        <title>The Natural Products Discovery Center: Release of the First 8490 Sequenced Strains for Exploring Actinobacteria Biosynthetic Diversity.</title>
        <authorList>
            <person name="Kalkreuter E."/>
            <person name="Kautsar S.A."/>
            <person name="Yang D."/>
            <person name="Bader C.D."/>
            <person name="Teijaro C.N."/>
            <person name="Fluegel L."/>
            <person name="Davis C.M."/>
            <person name="Simpson J.R."/>
            <person name="Lauterbach L."/>
            <person name="Steele A.D."/>
            <person name="Gui C."/>
            <person name="Meng S."/>
            <person name="Li G."/>
            <person name="Viehrig K."/>
            <person name="Ye F."/>
            <person name="Su P."/>
            <person name="Kiefer A.F."/>
            <person name="Nichols A."/>
            <person name="Cepeda A.J."/>
            <person name="Yan W."/>
            <person name="Fan B."/>
            <person name="Jiang Y."/>
            <person name="Adhikari A."/>
            <person name="Zheng C.-J."/>
            <person name="Schuster L."/>
            <person name="Cowan T.M."/>
            <person name="Smanski M.J."/>
            <person name="Chevrette M.G."/>
            <person name="De Carvalho L.P.S."/>
            <person name="Shen B."/>
        </authorList>
    </citation>
    <scope>NUCLEOTIDE SEQUENCE [LARGE SCALE GENOMIC DNA]</scope>
    <source>
        <strain evidence="9 10">NPDC052347</strain>
    </source>
</reference>
<dbReference type="EMBL" id="JBFAUK010000048">
    <property type="protein sequence ID" value="MEV5511060.1"/>
    <property type="molecule type" value="Genomic_DNA"/>
</dbReference>
<keyword evidence="6 7" id="KW-0472">Membrane</keyword>
<dbReference type="InterPro" id="IPR020846">
    <property type="entry name" value="MFS_dom"/>
</dbReference>
<proteinExistence type="predicted"/>
<evidence type="ECO:0000256" key="3">
    <source>
        <dbReference type="ARBA" id="ARBA00022475"/>
    </source>
</evidence>